<dbReference type="SUPFAM" id="SSF141255">
    <property type="entry name" value="YccV-like"/>
    <property type="match status" value="1"/>
</dbReference>
<evidence type="ECO:0000256" key="1">
    <source>
        <dbReference type="NCBIfam" id="TIGR02097"/>
    </source>
</evidence>
<dbReference type="Gene3D" id="2.30.30.390">
    <property type="entry name" value="Hemimethylated DNA-binding domain"/>
    <property type="match status" value="1"/>
</dbReference>
<dbReference type="AlphaFoldDB" id="A0AA37W8D6"/>
<evidence type="ECO:0000313" key="3">
    <source>
        <dbReference type="EMBL" id="GLQ32308.1"/>
    </source>
</evidence>
<dbReference type="Proteomes" id="UP001161389">
    <property type="component" value="Unassembled WGS sequence"/>
</dbReference>
<accession>A0AA37W8D6</accession>
<gene>
    <name evidence="3" type="ORF">GCM10007876_27870</name>
</gene>
<dbReference type="RefSeq" id="WP_284382265.1">
    <property type="nucleotide sequence ID" value="NZ_BSNM01000015.1"/>
</dbReference>
<evidence type="ECO:0000259" key="2">
    <source>
        <dbReference type="SMART" id="SM00992"/>
    </source>
</evidence>
<feature type="domain" description="Hemimethylated DNA-binding" evidence="2">
    <location>
        <begin position="17"/>
        <end position="113"/>
    </location>
</feature>
<sequence>MTDNIAEEYIGNSKMKEAKFYIGQIVHHKRFDYRGVIFGVDSCFSHSEEWYDMVAMSRPPKDKPWYRVLVDNAEHTTYVAEQNLEDSDDLKSIDHPLVNALFEGFDGERYRPRQKVN</sequence>
<evidence type="ECO:0000313" key="4">
    <source>
        <dbReference type="Proteomes" id="UP001161389"/>
    </source>
</evidence>
<dbReference type="Pfam" id="PF08755">
    <property type="entry name" value="YccV-like"/>
    <property type="match status" value="1"/>
</dbReference>
<proteinExistence type="predicted"/>
<comment type="caution">
    <text evidence="3">The sequence shown here is derived from an EMBL/GenBank/DDBJ whole genome shotgun (WGS) entry which is preliminary data.</text>
</comment>
<dbReference type="PANTHER" id="PTHR48439:SF1">
    <property type="entry name" value="HEMIMETHYLATED DNA-BINDING DOMAIN-CONTAINING PROTEIN"/>
    <property type="match status" value="1"/>
</dbReference>
<keyword evidence="3" id="KW-0238">DNA-binding</keyword>
<dbReference type="SMART" id="SM00992">
    <property type="entry name" value="YccV-like"/>
    <property type="match status" value="1"/>
</dbReference>
<name>A0AA37W8D6_9GAMM</name>
<dbReference type="InterPro" id="IPR011722">
    <property type="entry name" value="Hemimethylated_DNA-bd_dom"/>
</dbReference>
<keyword evidence="4" id="KW-1185">Reference proteome</keyword>
<reference evidence="3" key="1">
    <citation type="journal article" date="2014" name="Int. J. Syst. Evol. Microbiol.">
        <title>Complete genome sequence of Corynebacterium casei LMG S-19264T (=DSM 44701T), isolated from a smear-ripened cheese.</title>
        <authorList>
            <consortium name="US DOE Joint Genome Institute (JGI-PGF)"/>
            <person name="Walter F."/>
            <person name="Albersmeier A."/>
            <person name="Kalinowski J."/>
            <person name="Ruckert C."/>
        </authorList>
    </citation>
    <scope>NUCLEOTIDE SEQUENCE</scope>
    <source>
        <strain evidence="3">NBRC 110071</strain>
    </source>
</reference>
<dbReference type="InterPro" id="IPR053189">
    <property type="entry name" value="Clp_protease_adapter_ClpF"/>
</dbReference>
<dbReference type="NCBIfam" id="TIGR02097">
    <property type="entry name" value="yccV"/>
    <property type="match status" value="1"/>
</dbReference>
<organism evidence="3 4">
    <name type="scientific">Litoribrevibacter albus</name>
    <dbReference type="NCBI Taxonomy" id="1473156"/>
    <lineage>
        <taxon>Bacteria</taxon>
        <taxon>Pseudomonadati</taxon>
        <taxon>Pseudomonadota</taxon>
        <taxon>Gammaproteobacteria</taxon>
        <taxon>Oceanospirillales</taxon>
        <taxon>Oceanospirillaceae</taxon>
        <taxon>Litoribrevibacter</taxon>
    </lineage>
</organism>
<dbReference type="PANTHER" id="PTHR48439">
    <property type="entry name" value="HEMIMETHYLATED DNA-BINDING DOMAIN-CONTAINING PROTEIN"/>
    <property type="match status" value="1"/>
</dbReference>
<protein>
    <recommendedName>
        <fullName evidence="1">Heat shock protein HspQ</fullName>
    </recommendedName>
</protein>
<reference evidence="3" key="2">
    <citation type="submission" date="2023-01" db="EMBL/GenBank/DDBJ databases">
        <title>Draft genome sequence of Litoribrevibacter albus strain NBRC 110071.</title>
        <authorList>
            <person name="Sun Q."/>
            <person name="Mori K."/>
        </authorList>
    </citation>
    <scope>NUCLEOTIDE SEQUENCE</scope>
    <source>
        <strain evidence="3">NBRC 110071</strain>
    </source>
</reference>
<dbReference type="EMBL" id="BSNM01000015">
    <property type="protein sequence ID" value="GLQ32308.1"/>
    <property type="molecule type" value="Genomic_DNA"/>
</dbReference>
<dbReference type="GO" id="GO:0003677">
    <property type="term" value="F:DNA binding"/>
    <property type="evidence" value="ECO:0007669"/>
    <property type="project" value="UniProtKB-UniRule"/>
</dbReference>
<dbReference type="InterPro" id="IPR036623">
    <property type="entry name" value="Hemimethylated_DNA-bd_sf"/>
</dbReference>